<keyword evidence="3" id="KW-1185">Reference proteome</keyword>
<sequence length="405" mass="42849">MRDASVAGTSAKAIDSTQRARAVVINPVYMIPPMAVVECKIGSKSGSLSDRSEKLPPCSNGENSNMRKDAAVTTVSLIADTGRAVSGFLAMMFSRIRYPMPKPIGCAKLNASPIVGLPPAPLSSTMATPTTATSAGTRRFTSNFAEPSWSEAAFWTLHISAMSATNTQCMLQITQDFDAVVESNPSVCPRYPKATHEPHTIDSLRVSMSMTGVLLSLSPSLSFPRTTDRIAKGAREAAAIPNRLRAYREESTPGSAMTSLAAAKLDAHRAHKTTMTPLQATGSIQSGRPPVVSSGGGNEVGDGSTRNCVSESRASVDAVSFADDTTDDASAELLDISVVASNSSFVLVEDWRRWSLVEAGETFIIWPGVRSLGCARDSELLGEKPLVVAMATAQDRTVASFIIGE</sequence>
<accession>A0A448ZBN8</accession>
<gene>
    <name evidence="2" type="ORF">PSNMU_V1.4_AUG-EV-PASAV3_0062940</name>
</gene>
<evidence type="ECO:0000256" key="1">
    <source>
        <dbReference type="SAM" id="MobiDB-lite"/>
    </source>
</evidence>
<name>A0A448ZBN8_9STRA</name>
<evidence type="ECO:0000313" key="2">
    <source>
        <dbReference type="EMBL" id="VEU39445.1"/>
    </source>
</evidence>
<proteinExistence type="predicted"/>
<feature type="region of interest" description="Disordered" evidence="1">
    <location>
        <begin position="280"/>
        <end position="307"/>
    </location>
</feature>
<dbReference type="AlphaFoldDB" id="A0A448ZBN8"/>
<organism evidence="2 3">
    <name type="scientific">Pseudo-nitzschia multistriata</name>
    <dbReference type="NCBI Taxonomy" id="183589"/>
    <lineage>
        <taxon>Eukaryota</taxon>
        <taxon>Sar</taxon>
        <taxon>Stramenopiles</taxon>
        <taxon>Ochrophyta</taxon>
        <taxon>Bacillariophyta</taxon>
        <taxon>Bacillariophyceae</taxon>
        <taxon>Bacillariophycidae</taxon>
        <taxon>Bacillariales</taxon>
        <taxon>Bacillariaceae</taxon>
        <taxon>Pseudo-nitzschia</taxon>
    </lineage>
</organism>
<evidence type="ECO:0000313" key="3">
    <source>
        <dbReference type="Proteomes" id="UP000291116"/>
    </source>
</evidence>
<protein>
    <submittedName>
        <fullName evidence="2">Uncharacterized protein</fullName>
    </submittedName>
</protein>
<reference evidence="2 3" key="1">
    <citation type="submission" date="2019-01" db="EMBL/GenBank/DDBJ databases">
        <authorList>
            <person name="Ferrante I. M."/>
        </authorList>
    </citation>
    <scope>NUCLEOTIDE SEQUENCE [LARGE SCALE GENOMIC DNA]</scope>
    <source>
        <strain evidence="2 3">B856</strain>
    </source>
</reference>
<dbReference type="EMBL" id="CAACVS010000224">
    <property type="protein sequence ID" value="VEU39445.1"/>
    <property type="molecule type" value="Genomic_DNA"/>
</dbReference>
<dbReference type="Proteomes" id="UP000291116">
    <property type="component" value="Unassembled WGS sequence"/>
</dbReference>